<organism evidence="2 3">
    <name type="scientific">Pleuronectes platessa</name>
    <name type="common">European plaice</name>
    <dbReference type="NCBI Taxonomy" id="8262"/>
    <lineage>
        <taxon>Eukaryota</taxon>
        <taxon>Metazoa</taxon>
        <taxon>Chordata</taxon>
        <taxon>Craniata</taxon>
        <taxon>Vertebrata</taxon>
        <taxon>Euteleostomi</taxon>
        <taxon>Actinopterygii</taxon>
        <taxon>Neopterygii</taxon>
        <taxon>Teleostei</taxon>
        <taxon>Neoteleostei</taxon>
        <taxon>Acanthomorphata</taxon>
        <taxon>Carangaria</taxon>
        <taxon>Pleuronectiformes</taxon>
        <taxon>Pleuronectoidei</taxon>
        <taxon>Pleuronectidae</taxon>
        <taxon>Pleuronectes</taxon>
    </lineage>
</organism>
<evidence type="ECO:0000313" key="2">
    <source>
        <dbReference type="EMBL" id="CAB1430401.1"/>
    </source>
</evidence>
<protein>
    <submittedName>
        <fullName evidence="2">Uncharacterized protein</fullName>
    </submittedName>
</protein>
<gene>
    <name evidence="2" type="ORF">PLEPLA_LOCUS18383</name>
</gene>
<evidence type="ECO:0000313" key="3">
    <source>
        <dbReference type="Proteomes" id="UP001153269"/>
    </source>
</evidence>
<dbReference type="AlphaFoldDB" id="A0A9N7UGB1"/>
<keyword evidence="3" id="KW-1185">Reference proteome</keyword>
<dbReference type="EMBL" id="CADEAL010001226">
    <property type="protein sequence ID" value="CAB1430401.1"/>
    <property type="molecule type" value="Genomic_DNA"/>
</dbReference>
<comment type="caution">
    <text evidence="2">The sequence shown here is derived from an EMBL/GenBank/DDBJ whole genome shotgun (WGS) entry which is preliminary data.</text>
</comment>
<reference evidence="2" key="1">
    <citation type="submission" date="2020-03" db="EMBL/GenBank/DDBJ databases">
        <authorList>
            <person name="Weist P."/>
        </authorList>
    </citation>
    <scope>NUCLEOTIDE SEQUENCE</scope>
</reference>
<evidence type="ECO:0000256" key="1">
    <source>
        <dbReference type="SAM" id="MobiDB-lite"/>
    </source>
</evidence>
<proteinExistence type="predicted"/>
<name>A0A9N7UGB1_PLEPL</name>
<dbReference type="Proteomes" id="UP001153269">
    <property type="component" value="Unassembled WGS sequence"/>
</dbReference>
<feature type="region of interest" description="Disordered" evidence="1">
    <location>
        <begin position="25"/>
        <end position="58"/>
    </location>
</feature>
<accession>A0A9N7UGB1</accession>
<feature type="compositionally biased region" description="Basic residues" evidence="1">
    <location>
        <begin position="45"/>
        <end position="55"/>
    </location>
</feature>
<sequence>MATFWIPVKKKKKKNPGDAVVAWENKIQPDGNRGKPRGRVEEAVKRRRGSGKHGKGQAGFACGVGRAVYDTLPSARHLPDVPEMRSPSAEGADSTGHEELLLLPVVAACQDFIPVFRFPAVLSTVVIIVE</sequence>
<feature type="non-terminal residue" evidence="2">
    <location>
        <position position="1"/>
    </location>
</feature>